<evidence type="ECO:0000313" key="6">
    <source>
        <dbReference type="EMBL" id="SEO68722.1"/>
    </source>
</evidence>
<dbReference type="RefSeq" id="WP_091612670.1">
    <property type="nucleotide sequence ID" value="NZ_FOEF01000001.1"/>
</dbReference>
<keyword evidence="2 4" id="KW-0238">DNA-binding</keyword>
<evidence type="ECO:0000256" key="1">
    <source>
        <dbReference type="ARBA" id="ARBA00023015"/>
    </source>
</evidence>
<reference evidence="6 7" key="1">
    <citation type="submission" date="2016-10" db="EMBL/GenBank/DDBJ databases">
        <authorList>
            <person name="de Groot N.N."/>
        </authorList>
    </citation>
    <scope>NUCLEOTIDE SEQUENCE [LARGE SCALE GENOMIC DNA]</scope>
    <source>
        <strain evidence="6 7">DSM 44993</strain>
    </source>
</reference>
<keyword evidence="7" id="KW-1185">Reference proteome</keyword>
<evidence type="ECO:0000256" key="3">
    <source>
        <dbReference type="ARBA" id="ARBA00023163"/>
    </source>
</evidence>
<dbReference type="Pfam" id="PF00440">
    <property type="entry name" value="TetR_N"/>
    <property type="match status" value="1"/>
</dbReference>
<evidence type="ECO:0000256" key="2">
    <source>
        <dbReference type="ARBA" id="ARBA00023125"/>
    </source>
</evidence>
<organism evidence="6 7">
    <name type="scientific">Amycolatopsis saalfeldensis</name>
    <dbReference type="NCBI Taxonomy" id="394193"/>
    <lineage>
        <taxon>Bacteria</taxon>
        <taxon>Bacillati</taxon>
        <taxon>Actinomycetota</taxon>
        <taxon>Actinomycetes</taxon>
        <taxon>Pseudonocardiales</taxon>
        <taxon>Pseudonocardiaceae</taxon>
        <taxon>Amycolatopsis</taxon>
    </lineage>
</organism>
<dbReference type="GO" id="GO:0003700">
    <property type="term" value="F:DNA-binding transcription factor activity"/>
    <property type="evidence" value="ECO:0007669"/>
    <property type="project" value="TreeGrafter"/>
</dbReference>
<dbReference type="InterPro" id="IPR050109">
    <property type="entry name" value="HTH-type_TetR-like_transc_reg"/>
</dbReference>
<sequence length="219" mass="23401">MRSVPSPGDLTARATIRNEALRLFAERGPDAVSLRQIATAAGVSPALVVHHFGTKDGLRAAVDEQVSRVFDALLDEVLAGPGLPGQSESIATAIGRALPPDSPLPGYLRWLLLSGDPAGTRLFRSWHAATARLLTALAEQQLLAPHEDTPLRAALLLANDLAMILLREPIREVLGADPLAPDGLRRWSDEVTALYTTGLWQPAAAVDPTTNHEAAEEPR</sequence>
<protein>
    <submittedName>
        <fullName evidence="6">DNA-binding transcriptional regulator, AcrR family</fullName>
    </submittedName>
</protein>
<dbReference type="AlphaFoldDB" id="A0A1H8RQW0"/>
<dbReference type="Proteomes" id="UP000198582">
    <property type="component" value="Unassembled WGS sequence"/>
</dbReference>
<accession>A0A1H8RQW0</accession>
<evidence type="ECO:0000313" key="7">
    <source>
        <dbReference type="Proteomes" id="UP000198582"/>
    </source>
</evidence>
<keyword evidence="3" id="KW-0804">Transcription</keyword>
<dbReference type="PROSITE" id="PS50977">
    <property type="entry name" value="HTH_TETR_2"/>
    <property type="match status" value="1"/>
</dbReference>
<gene>
    <name evidence="6" type="ORF">SAMN04489732_101907</name>
</gene>
<evidence type="ECO:0000256" key="4">
    <source>
        <dbReference type="PROSITE-ProRule" id="PRU00335"/>
    </source>
</evidence>
<dbReference type="PANTHER" id="PTHR30055:SF234">
    <property type="entry name" value="HTH-TYPE TRANSCRIPTIONAL REGULATOR BETI"/>
    <property type="match status" value="1"/>
</dbReference>
<dbReference type="OrthoDB" id="3403733at2"/>
<dbReference type="PANTHER" id="PTHR30055">
    <property type="entry name" value="HTH-TYPE TRANSCRIPTIONAL REGULATOR RUTR"/>
    <property type="match status" value="1"/>
</dbReference>
<dbReference type="PRINTS" id="PR00455">
    <property type="entry name" value="HTHTETR"/>
</dbReference>
<dbReference type="STRING" id="394193.SAMN04489732_101907"/>
<evidence type="ECO:0000259" key="5">
    <source>
        <dbReference type="PROSITE" id="PS50977"/>
    </source>
</evidence>
<dbReference type="EMBL" id="FOEF01000001">
    <property type="protein sequence ID" value="SEO68722.1"/>
    <property type="molecule type" value="Genomic_DNA"/>
</dbReference>
<feature type="domain" description="HTH tetR-type" evidence="5">
    <location>
        <begin position="10"/>
        <end position="70"/>
    </location>
</feature>
<proteinExistence type="predicted"/>
<dbReference type="InterPro" id="IPR001647">
    <property type="entry name" value="HTH_TetR"/>
</dbReference>
<keyword evidence="1" id="KW-0805">Transcription regulation</keyword>
<name>A0A1H8RQW0_9PSEU</name>
<dbReference type="GO" id="GO:0000976">
    <property type="term" value="F:transcription cis-regulatory region binding"/>
    <property type="evidence" value="ECO:0007669"/>
    <property type="project" value="TreeGrafter"/>
</dbReference>
<dbReference type="SUPFAM" id="SSF46689">
    <property type="entry name" value="Homeodomain-like"/>
    <property type="match status" value="1"/>
</dbReference>
<feature type="DNA-binding region" description="H-T-H motif" evidence="4">
    <location>
        <begin position="33"/>
        <end position="52"/>
    </location>
</feature>
<dbReference type="InterPro" id="IPR009057">
    <property type="entry name" value="Homeodomain-like_sf"/>
</dbReference>
<dbReference type="Gene3D" id="1.10.357.10">
    <property type="entry name" value="Tetracycline Repressor, domain 2"/>
    <property type="match status" value="1"/>
</dbReference>